<sequence length="138" mass="14721">FSKNGKGKDGVTHGGVLDAHKSQRASFDSIGWPADMLEWVSTYLMLWSADGVMMKEAAGASMMAVSSATTRSKGLVRRTPGVSGRRGQAIGHGKGLQIDIRRLRGSMQCISTFGRGAARIEFATVHTFLASVSSLPYS</sequence>
<comment type="similarity">
    <text evidence="1">Belongs to the caleosin family.</text>
</comment>
<proteinExistence type="inferred from homology"/>
<evidence type="ECO:0000256" key="1">
    <source>
        <dbReference type="ARBA" id="ARBA00006765"/>
    </source>
</evidence>
<organism evidence="2">
    <name type="scientific">Dichomitus squalens</name>
    <dbReference type="NCBI Taxonomy" id="114155"/>
    <lineage>
        <taxon>Eukaryota</taxon>
        <taxon>Fungi</taxon>
        <taxon>Dikarya</taxon>
        <taxon>Basidiomycota</taxon>
        <taxon>Agaricomycotina</taxon>
        <taxon>Agaricomycetes</taxon>
        <taxon>Polyporales</taxon>
        <taxon>Polyporaceae</taxon>
        <taxon>Dichomitus</taxon>
    </lineage>
</organism>
<dbReference type="InterPro" id="IPR007736">
    <property type="entry name" value="Caleosin-related"/>
</dbReference>
<protein>
    <submittedName>
        <fullName evidence="2">Uncharacterized protein</fullName>
    </submittedName>
</protein>
<evidence type="ECO:0000313" key="2">
    <source>
        <dbReference type="EMBL" id="TBU21639.1"/>
    </source>
</evidence>
<feature type="non-terminal residue" evidence="2">
    <location>
        <position position="1"/>
    </location>
</feature>
<dbReference type="Pfam" id="PF05042">
    <property type="entry name" value="Caleosin"/>
    <property type="match status" value="1"/>
</dbReference>
<gene>
    <name evidence="2" type="ORF">BD311DRAFT_677890</name>
</gene>
<accession>A0A4Q9M4B3</accession>
<dbReference type="EMBL" id="ML143588">
    <property type="protein sequence ID" value="TBU21639.1"/>
    <property type="molecule type" value="Genomic_DNA"/>
</dbReference>
<dbReference type="AlphaFoldDB" id="A0A4Q9M4B3"/>
<dbReference type="Proteomes" id="UP000292957">
    <property type="component" value="Unassembled WGS sequence"/>
</dbReference>
<name>A0A4Q9M4B3_9APHY</name>
<reference evidence="2" key="1">
    <citation type="submission" date="2019-01" db="EMBL/GenBank/DDBJ databases">
        <title>Draft genome sequences of three monokaryotic isolates of the white-rot basidiomycete fungus Dichomitus squalens.</title>
        <authorList>
            <consortium name="DOE Joint Genome Institute"/>
            <person name="Lopez S.C."/>
            <person name="Andreopoulos B."/>
            <person name="Pangilinan J."/>
            <person name="Lipzen A."/>
            <person name="Riley R."/>
            <person name="Ahrendt S."/>
            <person name="Ng V."/>
            <person name="Barry K."/>
            <person name="Daum C."/>
            <person name="Grigoriev I.V."/>
            <person name="Hilden K.S."/>
            <person name="Makela M.R."/>
            <person name="de Vries R.P."/>
        </authorList>
    </citation>
    <scope>NUCLEOTIDE SEQUENCE [LARGE SCALE GENOMIC DNA]</scope>
    <source>
        <strain evidence="2">OM18370.1</strain>
    </source>
</reference>
<dbReference type="OrthoDB" id="640742at2759"/>